<organism evidence="12 13">
    <name type="scientific">Ladona fulva</name>
    <name type="common">Scarce chaser dragonfly</name>
    <name type="synonym">Libellula fulva</name>
    <dbReference type="NCBI Taxonomy" id="123851"/>
    <lineage>
        <taxon>Eukaryota</taxon>
        <taxon>Metazoa</taxon>
        <taxon>Ecdysozoa</taxon>
        <taxon>Arthropoda</taxon>
        <taxon>Hexapoda</taxon>
        <taxon>Insecta</taxon>
        <taxon>Pterygota</taxon>
        <taxon>Palaeoptera</taxon>
        <taxon>Odonata</taxon>
        <taxon>Epiprocta</taxon>
        <taxon>Anisoptera</taxon>
        <taxon>Libelluloidea</taxon>
        <taxon>Libellulidae</taxon>
        <taxon>Ladona</taxon>
    </lineage>
</organism>
<dbReference type="GO" id="GO:0005794">
    <property type="term" value="C:Golgi apparatus"/>
    <property type="evidence" value="ECO:0007669"/>
    <property type="project" value="TreeGrafter"/>
</dbReference>
<evidence type="ECO:0000256" key="4">
    <source>
        <dbReference type="ARBA" id="ARBA00022968"/>
    </source>
</evidence>
<sequence length="256" mass="29540">MHRFHGVCNIPYGTKGQLKYDSLVGHSELKMPESGFDLYEDIRQNGLKEHRPRQYAGEFKEEFELDLNFDIYEKIEIPDFKDGRRGRFIHDFNANKTGIIDLDGNRCFVMPLNRYQVLPPRSLFDLIKKMWEGYYEVDTEVVRETMRVITPPLSDMQGVGQYISRECMGMPTYKLQKVSRPIFKRSVTEDLPDNAKFAEFAGRNVVEFDIINFEELLSFEAGQTKRSDVVAPVVEGDSSTKAGQSQDEEVGKNRGE</sequence>
<evidence type="ECO:0000256" key="3">
    <source>
        <dbReference type="ARBA" id="ARBA00022692"/>
    </source>
</evidence>
<evidence type="ECO:0000256" key="8">
    <source>
        <dbReference type="ARBA" id="ARBA00023180"/>
    </source>
</evidence>
<evidence type="ECO:0000256" key="10">
    <source>
        <dbReference type="SAM" id="MobiDB-lite"/>
    </source>
</evidence>
<dbReference type="GO" id="GO:0042985">
    <property type="term" value="P:negative regulation of amyloid precursor protein biosynthetic process"/>
    <property type="evidence" value="ECO:0007669"/>
    <property type="project" value="TreeGrafter"/>
</dbReference>
<dbReference type="Proteomes" id="UP000792457">
    <property type="component" value="Unassembled WGS sequence"/>
</dbReference>
<gene>
    <name evidence="12" type="ORF">J437_LFUL009293</name>
</gene>
<dbReference type="GO" id="GO:0005886">
    <property type="term" value="C:plasma membrane"/>
    <property type="evidence" value="ECO:0007669"/>
    <property type="project" value="UniProtKB-UniRule"/>
</dbReference>
<evidence type="ECO:0000256" key="1">
    <source>
        <dbReference type="ARBA" id="ARBA00004606"/>
    </source>
</evidence>
<dbReference type="OrthoDB" id="9982095at2759"/>
<keyword evidence="9" id="KW-1003">Cell membrane</keyword>
<evidence type="ECO:0000313" key="13">
    <source>
        <dbReference type="Proteomes" id="UP000792457"/>
    </source>
</evidence>
<comment type="caution">
    <text evidence="12">The sequence shown here is derived from an EMBL/GenBank/DDBJ whole genome shotgun (WGS) entry which is preliminary data.</text>
</comment>
<keyword evidence="7" id="KW-1015">Disulfide bond</keyword>
<dbReference type="EMBL" id="KZ308378">
    <property type="protein sequence ID" value="KAG8228588.1"/>
    <property type="molecule type" value="Genomic_DNA"/>
</dbReference>
<keyword evidence="5" id="KW-1133">Transmembrane helix</keyword>
<dbReference type="InterPro" id="IPR040145">
    <property type="entry name" value="ITM2"/>
</dbReference>
<keyword evidence="13" id="KW-1185">Reference proteome</keyword>
<feature type="domain" description="BRICHOS" evidence="11">
    <location>
        <begin position="80"/>
        <end position="175"/>
    </location>
</feature>
<accession>A0A8K0P0Y0</accession>
<keyword evidence="6" id="KW-0472">Membrane</keyword>
<dbReference type="InterPro" id="IPR007084">
    <property type="entry name" value="BRICHOS_dom"/>
</dbReference>
<keyword evidence="4 9" id="KW-0735">Signal-anchor</keyword>
<dbReference type="PROSITE" id="PS50869">
    <property type="entry name" value="BRICHOS"/>
    <property type="match status" value="1"/>
</dbReference>
<dbReference type="SMART" id="SM01039">
    <property type="entry name" value="BRICHOS"/>
    <property type="match status" value="1"/>
</dbReference>
<evidence type="ECO:0000256" key="7">
    <source>
        <dbReference type="ARBA" id="ARBA00023157"/>
    </source>
</evidence>
<dbReference type="Pfam" id="PF04089">
    <property type="entry name" value="BRICHOS"/>
    <property type="match status" value="1"/>
</dbReference>
<dbReference type="AlphaFoldDB" id="A0A8K0P0Y0"/>
<keyword evidence="8" id="KW-0325">Glycoprotein</keyword>
<evidence type="ECO:0000256" key="6">
    <source>
        <dbReference type="ARBA" id="ARBA00023136"/>
    </source>
</evidence>
<dbReference type="PANTHER" id="PTHR10962:SF1">
    <property type="entry name" value="INTEGRAL MEMBRANE PROTEIN 2"/>
    <property type="match status" value="1"/>
</dbReference>
<protein>
    <recommendedName>
        <fullName evidence="9">Integral membrane protein 2</fullName>
    </recommendedName>
</protein>
<keyword evidence="3" id="KW-0812">Transmembrane</keyword>
<evidence type="ECO:0000256" key="2">
    <source>
        <dbReference type="ARBA" id="ARBA00006794"/>
    </source>
</evidence>
<dbReference type="GO" id="GO:0001540">
    <property type="term" value="F:amyloid-beta binding"/>
    <property type="evidence" value="ECO:0007669"/>
    <property type="project" value="TreeGrafter"/>
</dbReference>
<evidence type="ECO:0000256" key="5">
    <source>
        <dbReference type="ARBA" id="ARBA00022989"/>
    </source>
</evidence>
<dbReference type="GO" id="GO:0070062">
    <property type="term" value="C:extracellular exosome"/>
    <property type="evidence" value="ECO:0007669"/>
    <property type="project" value="TreeGrafter"/>
</dbReference>
<evidence type="ECO:0000256" key="9">
    <source>
        <dbReference type="RuleBase" id="RU367061"/>
    </source>
</evidence>
<name>A0A8K0P0Y0_LADFU</name>
<feature type="region of interest" description="Disordered" evidence="10">
    <location>
        <begin position="230"/>
        <end position="256"/>
    </location>
</feature>
<dbReference type="PANTHER" id="PTHR10962">
    <property type="entry name" value="INTEGRAL TRANSMEMBRANE PROTEIN 2"/>
    <property type="match status" value="1"/>
</dbReference>
<reference evidence="12" key="1">
    <citation type="submission" date="2013-04" db="EMBL/GenBank/DDBJ databases">
        <authorList>
            <person name="Qu J."/>
            <person name="Murali S.C."/>
            <person name="Bandaranaike D."/>
            <person name="Bellair M."/>
            <person name="Blankenburg K."/>
            <person name="Chao H."/>
            <person name="Dinh H."/>
            <person name="Doddapaneni H."/>
            <person name="Downs B."/>
            <person name="Dugan-Rocha S."/>
            <person name="Elkadiri S."/>
            <person name="Gnanaolivu R.D."/>
            <person name="Hernandez B."/>
            <person name="Javaid M."/>
            <person name="Jayaseelan J.C."/>
            <person name="Lee S."/>
            <person name="Li M."/>
            <person name="Ming W."/>
            <person name="Munidasa M."/>
            <person name="Muniz J."/>
            <person name="Nguyen L."/>
            <person name="Ongeri F."/>
            <person name="Osuji N."/>
            <person name="Pu L.-L."/>
            <person name="Puazo M."/>
            <person name="Qu C."/>
            <person name="Quiroz J."/>
            <person name="Raj R."/>
            <person name="Weissenberger G."/>
            <person name="Xin Y."/>
            <person name="Zou X."/>
            <person name="Han Y."/>
            <person name="Richards S."/>
            <person name="Worley K."/>
            <person name="Muzny D."/>
            <person name="Gibbs R."/>
        </authorList>
    </citation>
    <scope>NUCLEOTIDE SEQUENCE</scope>
    <source>
        <strain evidence="12">Sampled in the wild</strain>
    </source>
</reference>
<proteinExistence type="inferred from homology"/>
<evidence type="ECO:0000313" key="12">
    <source>
        <dbReference type="EMBL" id="KAG8228588.1"/>
    </source>
</evidence>
<comment type="similarity">
    <text evidence="2 9">Belongs to the ITM2 family.</text>
</comment>
<reference evidence="12" key="2">
    <citation type="submission" date="2017-10" db="EMBL/GenBank/DDBJ databases">
        <title>Ladona fulva Genome sequencing and assembly.</title>
        <authorList>
            <person name="Murali S."/>
            <person name="Richards S."/>
            <person name="Bandaranaike D."/>
            <person name="Bellair M."/>
            <person name="Blankenburg K."/>
            <person name="Chao H."/>
            <person name="Dinh H."/>
            <person name="Doddapaneni H."/>
            <person name="Dugan-Rocha S."/>
            <person name="Elkadiri S."/>
            <person name="Gnanaolivu R."/>
            <person name="Hernandez B."/>
            <person name="Skinner E."/>
            <person name="Javaid M."/>
            <person name="Lee S."/>
            <person name="Li M."/>
            <person name="Ming W."/>
            <person name="Munidasa M."/>
            <person name="Muniz J."/>
            <person name="Nguyen L."/>
            <person name="Hughes D."/>
            <person name="Osuji N."/>
            <person name="Pu L.-L."/>
            <person name="Puazo M."/>
            <person name="Qu C."/>
            <person name="Quiroz J."/>
            <person name="Raj R."/>
            <person name="Weissenberger G."/>
            <person name="Xin Y."/>
            <person name="Zou X."/>
            <person name="Han Y."/>
            <person name="Worley K."/>
            <person name="Muzny D."/>
            <person name="Gibbs R."/>
        </authorList>
    </citation>
    <scope>NUCLEOTIDE SEQUENCE</scope>
    <source>
        <strain evidence="12">Sampled in the wild</strain>
    </source>
</reference>
<comment type="subcellular location">
    <subcellularLocation>
        <location evidence="1 9">Membrane</location>
        <topology evidence="1 9">Single-pass type II membrane protein</topology>
    </subcellularLocation>
</comment>
<evidence type="ECO:0000259" key="11">
    <source>
        <dbReference type="PROSITE" id="PS50869"/>
    </source>
</evidence>